<dbReference type="InterPro" id="IPR013783">
    <property type="entry name" value="Ig-like_fold"/>
</dbReference>
<feature type="domain" description="Ig-like" evidence="3">
    <location>
        <begin position="319"/>
        <end position="389"/>
    </location>
</feature>
<protein>
    <recommendedName>
        <fullName evidence="3">Ig-like domain-containing protein</fullName>
    </recommendedName>
</protein>
<feature type="signal peptide" evidence="2">
    <location>
        <begin position="1"/>
        <end position="18"/>
    </location>
</feature>
<evidence type="ECO:0000256" key="1">
    <source>
        <dbReference type="SAM" id="Phobius"/>
    </source>
</evidence>
<dbReference type="Gene3D" id="2.60.40.10">
    <property type="entry name" value="Immunoglobulins"/>
    <property type="match status" value="1"/>
</dbReference>
<keyword evidence="1" id="KW-0812">Transmembrane</keyword>
<feature type="transmembrane region" description="Helical" evidence="1">
    <location>
        <begin position="498"/>
        <end position="522"/>
    </location>
</feature>
<proteinExistence type="predicted"/>
<dbReference type="PROSITE" id="PS50835">
    <property type="entry name" value="IG_LIKE"/>
    <property type="match status" value="1"/>
</dbReference>
<dbReference type="SUPFAM" id="SSF48726">
    <property type="entry name" value="Immunoglobulin"/>
    <property type="match status" value="1"/>
</dbReference>
<evidence type="ECO:0000259" key="3">
    <source>
        <dbReference type="PROSITE" id="PS50835"/>
    </source>
</evidence>
<organism evidence="4 5">
    <name type="scientific">Batillaria attramentaria</name>
    <dbReference type="NCBI Taxonomy" id="370345"/>
    <lineage>
        <taxon>Eukaryota</taxon>
        <taxon>Metazoa</taxon>
        <taxon>Spiralia</taxon>
        <taxon>Lophotrochozoa</taxon>
        <taxon>Mollusca</taxon>
        <taxon>Gastropoda</taxon>
        <taxon>Caenogastropoda</taxon>
        <taxon>Sorbeoconcha</taxon>
        <taxon>Cerithioidea</taxon>
        <taxon>Batillariidae</taxon>
        <taxon>Batillaria</taxon>
    </lineage>
</organism>
<reference evidence="4 5" key="1">
    <citation type="journal article" date="2023" name="Sci. Data">
        <title>Genome assembly of the Korean intertidal mud-creeper Batillaria attramentaria.</title>
        <authorList>
            <person name="Patra A.K."/>
            <person name="Ho P.T."/>
            <person name="Jun S."/>
            <person name="Lee S.J."/>
            <person name="Kim Y."/>
            <person name="Won Y.J."/>
        </authorList>
    </citation>
    <scope>NUCLEOTIDE SEQUENCE [LARGE SCALE GENOMIC DNA]</scope>
    <source>
        <strain evidence="4">Wonlab-2016</strain>
    </source>
</reference>
<dbReference type="InterPro" id="IPR007110">
    <property type="entry name" value="Ig-like_dom"/>
</dbReference>
<evidence type="ECO:0000313" key="4">
    <source>
        <dbReference type="EMBL" id="KAK7469706.1"/>
    </source>
</evidence>
<name>A0ABD0JCD6_9CAEN</name>
<dbReference type="InterPro" id="IPR036179">
    <property type="entry name" value="Ig-like_dom_sf"/>
</dbReference>
<keyword evidence="5" id="KW-1185">Reference proteome</keyword>
<gene>
    <name evidence="4" type="ORF">BaRGS_00036288</name>
</gene>
<keyword evidence="1" id="KW-1133">Transmembrane helix</keyword>
<sequence>MLFLVGLILLSWLNEFEAVRLPQTEDNGLITIVDDVQPSIIVCDEFDSMSSVTWSVVQPDNTVIVIGSCGSSQTICQSSDPNIALSRSVQNPESYMRIKSGHLGYTGTSVRCAQGTASAATAKLHIIRRGTISDCEYTRDTTAWRVVLKCAITDTFSSEKTYTCNWYLSPSSETQSLMTDLIRDSAEPDQQYISGQCSITRGLPTTAGVYIYSLQFYPGPVTPVTVANLTLRSPEPRLVATCPEYVAENYTLICDCITTDPGSPPSSIRWSGFNSHQLTVHNVTRHMNGTEFKCVQTWGRRMIQTLWYILRVADPPSQPVIRGYATNQVLTVGDNVSLTCTVSGGKPPITDITFYCQRNGLESSAGIFDPLSSSSTVAIDLLDASDNGTVCLCIGVWRPDTTRYFRGAVSLKVAGREPMAPKVEFLAINANSNYESLTVNEGAPRIEANSQFQNGSSRIVQLQNATSESLGIVVIAYPAPSVGDIAFLAPPDQKSSNIWAYVGGGVAAGVIVVAVVVGVFIYRKCFGRDLYDRPQLRHPEPDNYTDLVLYEDIGVAQRQGGRSRSTVYENTALASPYANDRGDTGQYC</sequence>
<accession>A0ABD0JCD6</accession>
<keyword evidence="2" id="KW-0732">Signal</keyword>
<dbReference type="Proteomes" id="UP001519460">
    <property type="component" value="Unassembled WGS sequence"/>
</dbReference>
<evidence type="ECO:0000256" key="2">
    <source>
        <dbReference type="SAM" id="SignalP"/>
    </source>
</evidence>
<dbReference type="AlphaFoldDB" id="A0ABD0JCD6"/>
<evidence type="ECO:0000313" key="5">
    <source>
        <dbReference type="Proteomes" id="UP001519460"/>
    </source>
</evidence>
<dbReference type="EMBL" id="JACVVK020000507">
    <property type="protein sequence ID" value="KAK7469706.1"/>
    <property type="molecule type" value="Genomic_DNA"/>
</dbReference>
<feature type="chain" id="PRO_5044742283" description="Ig-like domain-containing protein" evidence="2">
    <location>
        <begin position="19"/>
        <end position="588"/>
    </location>
</feature>
<comment type="caution">
    <text evidence="4">The sequence shown here is derived from an EMBL/GenBank/DDBJ whole genome shotgun (WGS) entry which is preliminary data.</text>
</comment>
<keyword evidence="1" id="KW-0472">Membrane</keyword>